<dbReference type="EMBL" id="JARFID010000021">
    <property type="protein sequence ID" value="MDE8696021.1"/>
    <property type="molecule type" value="Genomic_DNA"/>
</dbReference>
<keyword evidence="8" id="KW-0460">Magnesium</keyword>
<dbReference type="GO" id="GO:0016779">
    <property type="term" value="F:nucleotidyltransferase activity"/>
    <property type="evidence" value="ECO:0007669"/>
    <property type="project" value="UniProtKB-KW"/>
</dbReference>
<sequence>MKSTPEILELLKLYKQVNARKYGFSRLGVFGSVARGEQTEHSDVDICYEGNAPSLLTLDRIQSELEELLGCPVDLVRIREQMNVRLKNRINREGVYV</sequence>
<keyword evidence="4" id="KW-0548">Nucleotidyltransferase</keyword>
<dbReference type="Proteomes" id="UP000482653">
    <property type="component" value="Unassembled WGS sequence"/>
</dbReference>
<evidence type="ECO:0000256" key="3">
    <source>
        <dbReference type="ARBA" id="ARBA00022679"/>
    </source>
</evidence>
<dbReference type="PANTHER" id="PTHR33571:SF14">
    <property type="entry name" value="PROTEIN ADENYLYLTRANSFERASE MJ0435-RELATED"/>
    <property type="match status" value="1"/>
</dbReference>
<reference evidence="15" key="3">
    <citation type="submission" date="2023-03" db="EMBL/GenBank/DDBJ databases">
        <title>DFI Biobank Strains.</title>
        <authorList>
            <person name="Mostad J."/>
            <person name="Paddock L."/>
            <person name="Medina S."/>
            <person name="Waligurski E."/>
            <person name="Barat B."/>
            <person name="Smith R."/>
            <person name="Burgo V."/>
            <person name="Metcalfe C."/>
            <person name="Woodson C."/>
            <person name="Sundararajan A."/>
            <person name="Ramaswamy R."/>
            <person name="Lin H."/>
            <person name="Pamer E.G."/>
        </authorList>
    </citation>
    <scope>NUCLEOTIDE SEQUENCE</scope>
    <source>
        <strain evidence="15">DFI.9.5</strain>
    </source>
</reference>
<evidence type="ECO:0000313" key="13">
    <source>
        <dbReference type="EMBL" id="KAA5412263.1"/>
    </source>
</evidence>
<reference evidence="17 18" key="2">
    <citation type="journal article" date="2019" name="Nat. Med.">
        <title>A library of human gut bacterial isolates paired with longitudinal multiomics data enables mechanistic microbiome research.</title>
        <authorList>
            <person name="Poyet M."/>
            <person name="Groussin M."/>
            <person name="Gibbons S.M."/>
            <person name="Avila-Pacheco J."/>
            <person name="Jiang X."/>
            <person name="Kearney S.M."/>
            <person name="Perrotta A.R."/>
            <person name="Berdy B."/>
            <person name="Zhao S."/>
            <person name="Lieberman T.D."/>
            <person name="Swanson P.K."/>
            <person name="Smith M."/>
            <person name="Roesemann S."/>
            <person name="Alexander J.E."/>
            <person name="Rich S.A."/>
            <person name="Livny J."/>
            <person name="Vlamakis H."/>
            <person name="Clish C."/>
            <person name="Bullock K."/>
            <person name="Deik A."/>
            <person name="Scott J."/>
            <person name="Pierce K.A."/>
            <person name="Xavier R.J."/>
            <person name="Alm E.J."/>
        </authorList>
    </citation>
    <scope>NUCLEOTIDE SEQUENCE [LARGE SCALE GENOMIC DNA]</scope>
    <source>
        <strain evidence="13 18">BIOML-A6</strain>
        <strain evidence="12 17">BIOML-A7</strain>
        <strain evidence="14 19">BIOML-A8</strain>
    </source>
</reference>
<comment type="cofactor">
    <cofactor evidence="1">
        <name>Mg(2+)</name>
        <dbReference type="ChEBI" id="CHEBI:18420"/>
    </cofactor>
</comment>
<evidence type="ECO:0000313" key="14">
    <source>
        <dbReference type="EMBL" id="KAA5419362.1"/>
    </source>
</evidence>
<evidence type="ECO:0000256" key="8">
    <source>
        <dbReference type="ARBA" id="ARBA00022842"/>
    </source>
</evidence>
<dbReference type="EMBL" id="VVYV01000075">
    <property type="protein sequence ID" value="KAA5412263.1"/>
    <property type="molecule type" value="Genomic_DNA"/>
</dbReference>
<dbReference type="Proteomes" id="UP000448877">
    <property type="component" value="Unassembled WGS sequence"/>
</dbReference>
<evidence type="ECO:0000256" key="4">
    <source>
        <dbReference type="ARBA" id="ARBA00022695"/>
    </source>
</evidence>
<name>A0A0P0GLB8_9BACE</name>
<keyword evidence="2" id="KW-1277">Toxin-antitoxin system</keyword>
<dbReference type="CDD" id="cd05403">
    <property type="entry name" value="NT_KNTase_like"/>
    <property type="match status" value="1"/>
</dbReference>
<comment type="similarity">
    <text evidence="9">Belongs to the MntA antitoxin family.</text>
</comment>
<organism evidence="11 16">
    <name type="scientific">Bacteroides cellulosilyticus</name>
    <dbReference type="NCBI Taxonomy" id="246787"/>
    <lineage>
        <taxon>Bacteria</taxon>
        <taxon>Pseudomonadati</taxon>
        <taxon>Bacteroidota</taxon>
        <taxon>Bacteroidia</taxon>
        <taxon>Bacteroidales</taxon>
        <taxon>Bacteroidaceae</taxon>
        <taxon>Bacteroides</taxon>
    </lineage>
</organism>
<dbReference type="Proteomes" id="UP000325055">
    <property type="component" value="Unassembled WGS sequence"/>
</dbReference>
<evidence type="ECO:0000313" key="12">
    <source>
        <dbReference type="EMBL" id="KAA5404218.1"/>
    </source>
</evidence>
<evidence type="ECO:0000313" key="18">
    <source>
        <dbReference type="Proteomes" id="UP000448877"/>
    </source>
</evidence>
<dbReference type="EMBL" id="VVYW01000023">
    <property type="protein sequence ID" value="KAA5404218.1"/>
    <property type="molecule type" value="Genomic_DNA"/>
</dbReference>
<evidence type="ECO:0000256" key="6">
    <source>
        <dbReference type="ARBA" id="ARBA00022741"/>
    </source>
</evidence>
<keyword evidence="5" id="KW-0479">Metal-binding</keyword>
<dbReference type="RefSeq" id="WP_007213620.1">
    <property type="nucleotide sequence ID" value="NZ_CABMLT010000025.1"/>
</dbReference>
<evidence type="ECO:0000256" key="1">
    <source>
        <dbReference type="ARBA" id="ARBA00001946"/>
    </source>
</evidence>
<evidence type="ECO:0000256" key="5">
    <source>
        <dbReference type="ARBA" id="ARBA00022723"/>
    </source>
</evidence>
<dbReference type="KEGG" id="bcel:BcellWH2_00633"/>
<keyword evidence="6" id="KW-0547">Nucleotide-binding</keyword>
<dbReference type="AlphaFoldDB" id="A0A0P0GLB8"/>
<dbReference type="eggNOG" id="COG1669">
    <property type="taxonomic scope" value="Bacteria"/>
</dbReference>
<feature type="domain" description="Polymerase nucleotidyl transferase" evidence="10">
    <location>
        <begin position="18"/>
        <end position="96"/>
    </location>
</feature>
<protein>
    <submittedName>
        <fullName evidence="11">Nucleotidyltransferase domain protein</fullName>
    </submittedName>
    <submittedName>
        <fullName evidence="12">Nucleotidyltransferase family protein</fullName>
    </submittedName>
</protein>
<dbReference type="GeneID" id="66307961"/>
<dbReference type="EMBL" id="VVYX01000011">
    <property type="protein sequence ID" value="KAA5419362.1"/>
    <property type="molecule type" value="Genomic_DNA"/>
</dbReference>
<dbReference type="SUPFAM" id="SSF81301">
    <property type="entry name" value="Nucleotidyltransferase"/>
    <property type="match status" value="1"/>
</dbReference>
<accession>A0A0P0GLB8</accession>
<keyword evidence="7" id="KW-0067">ATP-binding</keyword>
<evidence type="ECO:0000313" key="19">
    <source>
        <dbReference type="Proteomes" id="UP000482653"/>
    </source>
</evidence>
<evidence type="ECO:0000313" key="16">
    <source>
        <dbReference type="Proteomes" id="UP000061809"/>
    </source>
</evidence>
<dbReference type="GO" id="GO:0046872">
    <property type="term" value="F:metal ion binding"/>
    <property type="evidence" value="ECO:0007669"/>
    <property type="project" value="UniProtKB-KW"/>
</dbReference>
<dbReference type="Proteomes" id="UP001221924">
    <property type="component" value="Unassembled WGS sequence"/>
</dbReference>
<evidence type="ECO:0000256" key="2">
    <source>
        <dbReference type="ARBA" id="ARBA00022649"/>
    </source>
</evidence>
<evidence type="ECO:0000313" key="15">
    <source>
        <dbReference type="EMBL" id="MDE8696021.1"/>
    </source>
</evidence>
<evidence type="ECO:0000313" key="17">
    <source>
        <dbReference type="Proteomes" id="UP000325055"/>
    </source>
</evidence>
<dbReference type="PATRIC" id="fig|246787.4.peg.659"/>
<evidence type="ECO:0000259" key="10">
    <source>
        <dbReference type="Pfam" id="PF01909"/>
    </source>
</evidence>
<dbReference type="InterPro" id="IPR043519">
    <property type="entry name" value="NT_sf"/>
</dbReference>
<gene>
    <name evidence="11" type="ORF">BcellWH2_00633</name>
    <name evidence="13" type="ORF">F2Y81_26355</name>
    <name evidence="12" type="ORF">F2Y86_21775</name>
    <name evidence="14" type="ORF">F2Y87_10275</name>
    <name evidence="15" type="ORF">PZH42_18075</name>
</gene>
<evidence type="ECO:0000313" key="11">
    <source>
        <dbReference type="EMBL" id="ALJ57901.1"/>
    </source>
</evidence>
<evidence type="ECO:0000256" key="7">
    <source>
        <dbReference type="ARBA" id="ARBA00022840"/>
    </source>
</evidence>
<dbReference type="Proteomes" id="UP000061809">
    <property type="component" value="Chromosome"/>
</dbReference>
<proteinExistence type="inferred from homology"/>
<keyword evidence="3 11" id="KW-0808">Transferase</keyword>
<dbReference type="InterPro" id="IPR002934">
    <property type="entry name" value="Polymerase_NTP_transf_dom"/>
</dbReference>
<dbReference type="EMBL" id="CP012801">
    <property type="protein sequence ID" value="ALJ57901.1"/>
    <property type="molecule type" value="Genomic_DNA"/>
</dbReference>
<dbReference type="STRING" id="246787.BcellWH2_00633"/>
<dbReference type="GO" id="GO:0005524">
    <property type="term" value="F:ATP binding"/>
    <property type="evidence" value="ECO:0007669"/>
    <property type="project" value="UniProtKB-KW"/>
</dbReference>
<reference evidence="11 16" key="1">
    <citation type="journal article" date="2015" name="Science">
        <title>Genetic determinants of in vivo fitness and diet responsiveness in multiple human gut Bacteroides.</title>
        <authorList>
            <person name="Wu M."/>
            <person name="McNulty N.P."/>
            <person name="Rodionov D.A."/>
            <person name="Khoroshkin M.S."/>
            <person name="Griffin N.W."/>
            <person name="Cheng J."/>
            <person name="Latreille P."/>
            <person name="Kerstetter R.A."/>
            <person name="Terrapon N."/>
            <person name="Henrissat B."/>
            <person name="Osterman A.L."/>
            <person name="Gordon J.I."/>
        </authorList>
    </citation>
    <scope>NUCLEOTIDE SEQUENCE [LARGE SCALE GENOMIC DNA]</scope>
    <source>
        <strain evidence="11 16">WH2</strain>
    </source>
</reference>
<dbReference type="PANTHER" id="PTHR33571">
    <property type="entry name" value="SSL8005 PROTEIN"/>
    <property type="match status" value="1"/>
</dbReference>
<dbReference type="Gene3D" id="3.30.460.10">
    <property type="entry name" value="Beta Polymerase, domain 2"/>
    <property type="match status" value="1"/>
</dbReference>
<dbReference type="Pfam" id="PF01909">
    <property type="entry name" value="NTP_transf_2"/>
    <property type="match status" value="1"/>
</dbReference>
<evidence type="ECO:0000256" key="9">
    <source>
        <dbReference type="ARBA" id="ARBA00038276"/>
    </source>
</evidence>
<dbReference type="InterPro" id="IPR052038">
    <property type="entry name" value="Type-VII_TA_antitoxin"/>
</dbReference>